<dbReference type="EMBL" id="MU004302">
    <property type="protein sequence ID" value="KAF2660084.1"/>
    <property type="molecule type" value="Genomic_DNA"/>
</dbReference>
<evidence type="ECO:0000259" key="1">
    <source>
        <dbReference type="SMART" id="SM00860"/>
    </source>
</evidence>
<organism evidence="2 3">
    <name type="scientific">Lophiostoma macrostomum CBS 122681</name>
    <dbReference type="NCBI Taxonomy" id="1314788"/>
    <lineage>
        <taxon>Eukaryota</taxon>
        <taxon>Fungi</taxon>
        <taxon>Dikarya</taxon>
        <taxon>Ascomycota</taxon>
        <taxon>Pezizomycotina</taxon>
        <taxon>Dothideomycetes</taxon>
        <taxon>Pleosporomycetidae</taxon>
        <taxon>Pleosporales</taxon>
        <taxon>Lophiostomataceae</taxon>
        <taxon>Lophiostoma</taxon>
    </lineage>
</organism>
<protein>
    <recommendedName>
        <fullName evidence="1">Knr4/Smi1-like domain-containing protein</fullName>
    </recommendedName>
</protein>
<proteinExistence type="predicted"/>
<dbReference type="AlphaFoldDB" id="A0A6A6TNA5"/>
<evidence type="ECO:0000313" key="2">
    <source>
        <dbReference type="EMBL" id="KAF2660084.1"/>
    </source>
</evidence>
<sequence>MCNENTLSNAVWEEMDVDPDDPPTTILRPGATKKQIAECEARLGHDLPDDFREFLSLTNGMDSIWNGFYGEPKLLGTDEIYVFDASELQDGWQNASVQMKFIPDMSVKPEWTTLDRVLMINDGADDSKYLWLLEPELGRQYAGSFFAAYQALPLHEQEQVRSVLQIFHAGKENASEINWQTCVWSPPTLEAQGYQTFREYLEIMAGDTANDDILEEEDDQGRLLHSHDIFAYQLR</sequence>
<dbReference type="Pfam" id="PF09346">
    <property type="entry name" value="SMI1_KNR4"/>
    <property type="match status" value="1"/>
</dbReference>
<dbReference type="Gene3D" id="3.40.1580.10">
    <property type="entry name" value="SMI1/KNR4-like"/>
    <property type="match status" value="1"/>
</dbReference>
<dbReference type="SUPFAM" id="SSF160631">
    <property type="entry name" value="SMI1/KNR4-like"/>
    <property type="match status" value="1"/>
</dbReference>
<name>A0A6A6TNA5_9PLEO</name>
<gene>
    <name evidence="2" type="ORF">K491DRAFT_688686</name>
</gene>
<feature type="domain" description="Knr4/Smi1-like" evidence="1">
    <location>
        <begin position="30"/>
        <end position="203"/>
    </location>
</feature>
<keyword evidence="3" id="KW-1185">Reference proteome</keyword>
<accession>A0A6A6TNA5</accession>
<dbReference type="InterPro" id="IPR018958">
    <property type="entry name" value="Knr4/Smi1-like_dom"/>
</dbReference>
<dbReference type="OrthoDB" id="2788868at2759"/>
<dbReference type="Proteomes" id="UP000799324">
    <property type="component" value="Unassembled WGS sequence"/>
</dbReference>
<dbReference type="SMART" id="SM00860">
    <property type="entry name" value="SMI1_KNR4"/>
    <property type="match status" value="1"/>
</dbReference>
<reference evidence="2" key="1">
    <citation type="journal article" date="2020" name="Stud. Mycol.">
        <title>101 Dothideomycetes genomes: a test case for predicting lifestyles and emergence of pathogens.</title>
        <authorList>
            <person name="Haridas S."/>
            <person name="Albert R."/>
            <person name="Binder M."/>
            <person name="Bloem J."/>
            <person name="Labutti K."/>
            <person name="Salamov A."/>
            <person name="Andreopoulos B."/>
            <person name="Baker S."/>
            <person name="Barry K."/>
            <person name="Bills G."/>
            <person name="Bluhm B."/>
            <person name="Cannon C."/>
            <person name="Castanera R."/>
            <person name="Culley D."/>
            <person name="Daum C."/>
            <person name="Ezra D."/>
            <person name="Gonzalez J."/>
            <person name="Henrissat B."/>
            <person name="Kuo A."/>
            <person name="Liang C."/>
            <person name="Lipzen A."/>
            <person name="Lutzoni F."/>
            <person name="Magnuson J."/>
            <person name="Mondo S."/>
            <person name="Nolan M."/>
            <person name="Ohm R."/>
            <person name="Pangilinan J."/>
            <person name="Park H.-J."/>
            <person name="Ramirez L."/>
            <person name="Alfaro M."/>
            <person name="Sun H."/>
            <person name="Tritt A."/>
            <person name="Yoshinaga Y."/>
            <person name="Zwiers L.-H."/>
            <person name="Turgeon B."/>
            <person name="Goodwin S."/>
            <person name="Spatafora J."/>
            <person name="Crous P."/>
            <person name="Grigoriev I."/>
        </authorList>
    </citation>
    <scope>NUCLEOTIDE SEQUENCE</scope>
    <source>
        <strain evidence="2">CBS 122681</strain>
    </source>
</reference>
<dbReference type="InterPro" id="IPR037883">
    <property type="entry name" value="Knr4/Smi1-like_sf"/>
</dbReference>
<evidence type="ECO:0000313" key="3">
    <source>
        <dbReference type="Proteomes" id="UP000799324"/>
    </source>
</evidence>